<dbReference type="RefSeq" id="WP_073082578.1">
    <property type="nucleotide sequence ID" value="NZ_FRBL01000005.1"/>
</dbReference>
<dbReference type="Pfam" id="PF01103">
    <property type="entry name" value="Omp85"/>
    <property type="match status" value="1"/>
</dbReference>
<feature type="region of interest" description="Disordered" evidence="6">
    <location>
        <begin position="339"/>
        <end position="389"/>
    </location>
</feature>
<dbReference type="STRING" id="1419482.SAMN05444266_105468"/>
<dbReference type="EMBL" id="FRBL01000005">
    <property type="protein sequence ID" value="SHL91800.1"/>
    <property type="molecule type" value="Genomic_DNA"/>
</dbReference>
<dbReference type="GO" id="GO:0019867">
    <property type="term" value="C:outer membrane"/>
    <property type="evidence" value="ECO:0007669"/>
    <property type="project" value="InterPro"/>
</dbReference>
<dbReference type="PANTHER" id="PTHR12815">
    <property type="entry name" value="SORTING AND ASSEMBLY MACHINERY SAMM50 PROTEIN FAMILY MEMBER"/>
    <property type="match status" value="1"/>
</dbReference>
<dbReference type="PANTHER" id="PTHR12815:SF47">
    <property type="entry name" value="TRANSLOCATION AND ASSEMBLY MODULE SUBUNIT TAMA"/>
    <property type="match status" value="1"/>
</dbReference>
<evidence type="ECO:0000256" key="6">
    <source>
        <dbReference type="SAM" id="MobiDB-lite"/>
    </source>
</evidence>
<evidence type="ECO:0000256" key="2">
    <source>
        <dbReference type="ARBA" id="ARBA00022692"/>
    </source>
</evidence>
<keyword evidence="3" id="KW-0732">Signal</keyword>
<feature type="compositionally biased region" description="Basic and acidic residues" evidence="6">
    <location>
        <begin position="374"/>
        <end position="389"/>
    </location>
</feature>
<keyword evidence="9" id="KW-1185">Reference proteome</keyword>
<keyword evidence="5" id="KW-0998">Cell outer membrane</keyword>
<feature type="compositionally biased region" description="Polar residues" evidence="6">
    <location>
        <begin position="361"/>
        <end position="372"/>
    </location>
</feature>
<dbReference type="Gene3D" id="2.40.160.50">
    <property type="entry name" value="membrane protein fhac: a member of the omp85/tpsb transporter family"/>
    <property type="match status" value="1"/>
</dbReference>
<dbReference type="Proteomes" id="UP000184420">
    <property type="component" value="Unassembled WGS sequence"/>
</dbReference>
<evidence type="ECO:0000256" key="4">
    <source>
        <dbReference type="ARBA" id="ARBA00023136"/>
    </source>
</evidence>
<sequence length="840" mass="94255">MQKRNSHIITCICLIAILVISGCSTTRTVPEGDRLYTGGSASWKGKDKPKDYSYLSDGLNSRIRPKPNRRFLGMPIKLWLYNLGKEPKGKGLNYLLRKKWGEPPVLLSQAKPEYTSDVLEQYLVDNGYFQAVVTSEVKNKGSKKASIIYTAEPHHRYTIKKVTFITDSSHIGKSIAATAGESSLIPGKPYSLDSIKAERNRIHAILKEQGYYYFTPDYLIVQADSTENGKVDLYVKVKNTTPITALRPYKIHDVILYPDYSLENDSTATTGTPVNYKGIYVIDSAKRFKPFVFDKSVFLRPDSIYRLSSHDITLQRLINLGVFKFVKGQFRVVRDTSRHNFEMGNPNAPANPDGTIRDSSSRNYGNQLTYGDTTGRRRGDSTSANRRDTSGRGFYNTYGGYYATSADTGYLDARFYLTPYQRRSLQTELRGTSKSNGFVGSQISVTAKNRNWLHAANLLEIGISGGMEWQTGNKSSGGSNSYSLGAEVAVTIPRFWTPFGLNLRTPYVPRTRISASYDLYSRSDMYNLNAYTVQLQYLWQRTPYLSHSFAPVAITYVLPTKTTPAYDSILANDPSQRAAISKQFILGGNYTITFNNQAPNRVHSFYASANLDVSGNIAGLIIPKSGDTTKNIFKNPFAQYERITLEGRYYWQLGKGKQWINRLYMGYGIPYGNSITGISNSLPFVKQYFTGGSSSIRAFRARTLGPGSYHNPQVDSSSLLANEAGDIKLEFNSEVRLHIASVFNFAAFVDAGNIWLQREEPLKPGAQFKLKTFYKDIAVGAGAGIRIDASIVVVRFDLAFPLRIPYNPEGERWVFDKINFGDPEWRKKNLILNIAIGYPF</sequence>
<protein>
    <submittedName>
        <fullName evidence="8">Outer membrane protein assembly factor BamA</fullName>
    </submittedName>
</protein>
<keyword evidence="4" id="KW-0472">Membrane</keyword>
<dbReference type="InterPro" id="IPR000184">
    <property type="entry name" value="Bac_surfAg_D15"/>
</dbReference>
<dbReference type="InterPro" id="IPR039910">
    <property type="entry name" value="D15-like"/>
</dbReference>
<evidence type="ECO:0000256" key="1">
    <source>
        <dbReference type="ARBA" id="ARBA00004370"/>
    </source>
</evidence>
<feature type="domain" description="Bacterial surface antigen (D15)" evidence="7">
    <location>
        <begin position="494"/>
        <end position="815"/>
    </location>
</feature>
<proteinExistence type="predicted"/>
<comment type="subcellular location">
    <subcellularLocation>
        <location evidence="1">Membrane</location>
    </subcellularLocation>
</comment>
<accession>A0A1M7EJB9</accession>
<evidence type="ECO:0000256" key="3">
    <source>
        <dbReference type="ARBA" id="ARBA00022729"/>
    </source>
</evidence>
<reference evidence="8 9" key="1">
    <citation type="submission" date="2016-11" db="EMBL/GenBank/DDBJ databases">
        <authorList>
            <person name="Jaros S."/>
            <person name="Januszkiewicz K."/>
            <person name="Wedrychowicz H."/>
        </authorList>
    </citation>
    <scope>NUCLEOTIDE SEQUENCE [LARGE SCALE GENOMIC DNA]</scope>
    <source>
        <strain evidence="8 9">DSM 27406</strain>
    </source>
</reference>
<organism evidence="8 9">
    <name type="scientific">Chitinophaga jiangningensis</name>
    <dbReference type="NCBI Taxonomy" id="1419482"/>
    <lineage>
        <taxon>Bacteria</taxon>
        <taxon>Pseudomonadati</taxon>
        <taxon>Bacteroidota</taxon>
        <taxon>Chitinophagia</taxon>
        <taxon>Chitinophagales</taxon>
        <taxon>Chitinophagaceae</taxon>
        <taxon>Chitinophaga</taxon>
    </lineage>
</organism>
<gene>
    <name evidence="8" type="ORF">SAMN05444266_105468</name>
</gene>
<dbReference type="AlphaFoldDB" id="A0A1M7EJB9"/>
<dbReference type="PROSITE" id="PS51257">
    <property type="entry name" value="PROKAR_LIPOPROTEIN"/>
    <property type="match status" value="1"/>
</dbReference>
<keyword evidence="2" id="KW-0812">Transmembrane</keyword>
<evidence type="ECO:0000313" key="8">
    <source>
        <dbReference type="EMBL" id="SHL91800.1"/>
    </source>
</evidence>
<evidence type="ECO:0000259" key="7">
    <source>
        <dbReference type="Pfam" id="PF01103"/>
    </source>
</evidence>
<name>A0A1M7EJB9_9BACT</name>
<evidence type="ECO:0000256" key="5">
    <source>
        <dbReference type="ARBA" id="ARBA00023237"/>
    </source>
</evidence>
<evidence type="ECO:0000313" key="9">
    <source>
        <dbReference type="Proteomes" id="UP000184420"/>
    </source>
</evidence>